<protein>
    <submittedName>
        <fullName evidence="2">Uncharacterized protein</fullName>
    </submittedName>
</protein>
<accession>A0A4C1V717</accession>
<organism evidence="2 3">
    <name type="scientific">Eumeta variegata</name>
    <name type="common">Bagworm moth</name>
    <name type="synonym">Eumeta japonica</name>
    <dbReference type="NCBI Taxonomy" id="151549"/>
    <lineage>
        <taxon>Eukaryota</taxon>
        <taxon>Metazoa</taxon>
        <taxon>Ecdysozoa</taxon>
        <taxon>Arthropoda</taxon>
        <taxon>Hexapoda</taxon>
        <taxon>Insecta</taxon>
        <taxon>Pterygota</taxon>
        <taxon>Neoptera</taxon>
        <taxon>Endopterygota</taxon>
        <taxon>Lepidoptera</taxon>
        <taxon>Glossata</taxon>
        <taxon>Ditrysia</taxon>
        <taxon>Tineoidea</taxon>
        <taxon>Psychidae</taxon>
        <taxon>Oiketicinae</taxon>
        <taxon>Eumeta</taxon>
    </lineage>
</organism>
<sequence>MLPESRWSTPRMGTRNIIEITSESLAFWLGIRYMIEEEMGHRTSLSGRNATAEVVTLRLYSASVSAANATGNGATPASGRGRKFPCRDTARLRPRKSLTPRVHCLCTDLIVSLRPRIEWMRRRRLTERGARRTNFGVCHVPVRQEKRSCDDFNTAVFELRNDGSSQISDSFGLQEPFHGFTIEREAQATGDVDDESPEGHVRNVVCQSMMLKSGIDGTSKSRKPTPHEGISRGQRRNLEHLLKEYSESSLAYRKAHPDKLL</sequence>
<keyword evidence="3" id="KW-1185">Reference proteome</keyword>
<evidence type="ECO:0000313" key="3">
    <source>
        <dbReference type="Proteomes" id="UP000299102"/>
    </source>
</evidence>
<proteinExistence type="predicted"/>
<reference evidence="2 3" key="1">
    <citation type="journal article" date="2019" name="Commun. Biol.">
        <title>The bagworm genome reveals a unique fibroin gene that provides high tensile strength.</title>
        <authorList>
            <person name="Kono N."/>
            <person name="Nakamura H."/>
            <person name="Ohtoshi R."/>
            <person name="Tomita M."/>
            <person name="Numata K."/>
            <person name="Arakawa K."/>
        </authorList>
    </citation>
    <scope>NUCLEOTIDE SEQUENCE [LARGE SCALE GENOMIC DNA]</scope>
</reference>
<comment type="caution">
    <text evidence="2">The sequence shown here is derived from an EMBL/GenBank/DDBJ whole genome shotgun (WGS) entry which is preliminary data.</text>
</comment>
<gene>
    <name evidence="2" type="ORF">EVAR_28236_1</name>
</gene>
<dbReference type="AlphaFoldDB" id="A0A4C1V717"/>
<feature type="region of interest" description="Disordered" evidence="1">
    <location>
        <begin position="213"/>
        <end position="235"/>
    </location>
</feature>
<dbReference type="EMBL" id="BGZK01000284">
    <property type="protein sequence ID" value="GBP34102.1"/>
    <property type="molecule type" value="Genomic_DNA"/>
</dbReference>
<dbReference type="Proteomes" id="UP000299102">
    <property type="component" value="Unassembled WGS sequence"/>
</dbReference>
<evidence type="ECO:0000313" key="2">
    <source>
        <dbReference type="EMBL" id="GBP34102.1"/>
    </source>
</evidence>
<evidence type="ECO:0000256" key="1">
    <source>
        <dbReference type="SAM" id="MobiDB-lite"/>
    </source>
</evidence>
<name>A0A4C1V717_EUMVA</name>
<feature type="compositionally biased region" description="Basic and acidic residues" evidence="1">
    <location>
        <begin position="225"/>
        <end position="235"/>
    </location>
</feature>